<dbReference type="Gene3D" id="3.60.10.10">
    <property type="entry name" value="Endonuclease/exonuclease/phosphatase"/>
    <property type="match status" value="1"/>
</dbReference>
<dbReference type="AlphaFoldDB" id="A0A8H5EUF3"/>
<evidence type="ECO:0000313" key="5">
    <source>
        <dbReference type="EMBL" id="KAF5312779.1"/>
    </source>
</evidence>
<evidence type="ECO:0000259" key="4">
    <source>
        <dbReference type="Pfam" id="PF03372"/>
    </source>
</evidence>
<gene>
    <name evidence="5" type="ORF">D9619_003251</name>
</gene>
<dbReference type="Pfam" id="PF03372">
    <property type="entry name" value="Exo_endo_phos"/>
    <property type="match status" value="1"/>
</dbReference>
<accession>A0A8H5EUF3</accession>
<feature type="region of interest" description="Disordered" evidence="3">
    <location>
        <begin position="46"/>
        <end position="73"/>
    </location>
</feature>
<organism evidence="5 6">
    <name type="scientific">Psilocybe cf. subviscida</name>
    <dbReference type="NCBI Taxonomy" id="2480587"/>
    <lineage>
        <taxon>Eukaryota</taxon>
        <taxon>Fungi</taxon>
        <taxon>Dikarya</taxon>
        <taxon>Basidiomycota</taxon>
        <taxon>Agaricomycotina</taxon>
        <taxon>Agaricomycetes</taxon>
        <taxon>Agaricomycetidae</taxon>
        <taxon>Agaricales</taxon>
        <taxon>Agaricineae</taxon>
        <taxon>Strophariaceae</taxon>
        <taxon>Psilocybe</taxon>
    </lineage>
</organism>
<protein>
    <recommendedName>
        <fullName evidence="4">Endonuclease/exonuclease/phosphatase domain-containing protein</fullName>
    </recommendedName>
</protein>
<evidence type="ECO:0000256" key="1">
    <source>
        <dbReference type="ARBA" id="ARBA00010774"/>
    </source>
</evidence>
<dbReference type="Proteomes" id="UP000567179">
    <property type="component" value="Unassembled WGS sequence"/>
</dbReference>
<comment type="caution">
    <text evidence="5">The sequence shown here is derived from an EMBL/GenBank/DDBJ whole genome shotgun (WGS) entry which is preliminary data.</text>
</comment>
<keyword evidence="6" id="KW-1185">Reference proteome</keyword>
<dbReference type="InterPro" id="IPR050410">
    <property type="entry name" value="CCR4/nocturin_mRNA_transcr"/>
</dbReference>
<dbReference type="InterPro" id="IPR036691">
    <property type="entry name" value="Endo/exonu/phosph_ase_sf"/>
</dbReference>
<evidence type="ECO:0000256" key="2">
    <source>
        <dbReference type="ARBA" id="ARBA00022801"/>
    </source>
</evidence>
<evidence type="ECO:0000256" key="3">
    <source>
        <dbReference type="SAM" id="MobiDB-lite"/>
    </source>
</evidence>
<reference evidence="5 6" key="1">
    <citation type="journal article" date="2020" name="ISME J.">
        <title>Uncovering the hidden diversity of litter-decomposition mechanisms in mushroom-forming fungi.</title>
        <authorList>
            <person name="Floudas D."/>
            <person name="Bentzer J."/>
            <person name="Ahren D."/>
            <person name="Johansson T."/>
            <person name="Persson P."/>
            <person name="Tunlid A."/>
        </authorList>
    </citation>
    <scope>NUCLEOTIDE SEQUENCE [LARGE SCALE GENOMIC DNA]</scope>
    <source>
        <strain evidence="5 6">CBS 101986</strain>
    </source>
</reference>
<comment type="similarity">
    <text evidence="1">Belongs to the CCR4/nocturin family.</text>
</comment>
<name>A0A8H5EUF3_9AGAR</name>
<dbReference type="PANTHER" id="PTHR12121:SF45">
    <property type="entry name" value="NOCTURNIN"/>
    <property type="match status" value="1"/>
</dbReference>
<dbReference type="GO" id="GO:0006139">
    <property type="term" value="P:nucleobase-containing compound metabolic process"/>
    <property type="evidence" value="ECO:0007669"/>
    <property type="project" value="UniProtKB-ARBA"/>
</dbReference>
<dbReference type="PANTHER" id="PTHR12121">
    <property type="entry name" value="CARBON CATABOLITE REPRESSOR PROTEIN 4"/>
    <property type="match status" value="1"/>
</dbReference>
<dbReference type="GO" id="GO:0000175">
    <property type="term" value="F:3'-5'-RNA exonuclease activity"/>
    <property type="evidence" value="ECO:0007669"/>
    <property type="project" value="TreeGrafter"/>
</dbReference>
<feature type="region of interest" description="Disordered" evidence="3">
    <location>
        <begin position="312"/>
        <end position="352"/>
    </location>
</feature>
<dbReference type="SUPFAM" id="SSF56219">
    <property type="entry name" value="DNase I-like"/>
    <property type="match status" value="1"/>
</dbReference>
<proteinExistence type="inferred from homology"/>
<dbReference type="InterPro" id="IPR005135">
    <property type="entry name" value="Endo/exonuclease/phosphatase"/>
</dbReference>
<sequence>MLFARQASCSVRVSAAHFHHTVPIPHHRRDEMKKAPYIPTPEEQALAEARRRHRQKKKEKEAKEGDSRIGTPTNDLLSRRWLTLKNGSTEGGASRRATILTWNLLAQCLIRRELFPTSDCLKAAQRESLIHEEILRQNADILCLQEVDRLDKLYPMLDKAGYSYHYASGPRKLHGCLIAFKHNLFSLASERLIFYDEHMIGVARSGVGASFRTKNIANLVALKRKGHEDEGLVVATTHLFWHPRYTYERIRQVGIMIREAASFKEEINANHWPIVMAGDFNFDPSDPAYSLMRGDPLLKAQEDKITPSMVVHSSIDPSVSKSSSNPKPSGDDEEEDVDPDRHITNARSPTPQDGLLNVAEIVEWFFQLPKFRSLYDDGLAKAQEHDIDIPTYGQRVLVQVERHGKHEPEYTSFTHYWQSVLDYIFVAETPDCSVTVTGLLAPLTGEDMRPGLPQKRVSGSDHTCLMVELTW</sequence>
<keyword evidence="2" id="KW-0378">Hydrolase</keyword>
<feature type="domain" description="Endonuclease/exonuclease/phosphatase" evidence="4">
    <location>
        <begin position="100"/>
        <end position="462"/>
    </location>
</feature>
<dbReference type="OrthoDB" id="428734at2759"/>
<feature type="compositionally biased region" description="Low complexity" evidence="3">
    <location>
        <begin position="313"/>
        <end position="328"/>
    </location>
</feature>
<evidence type="ECO:0000313" key="6">
    <source>
        <dbReference type="Proteomes" id="UP000567179"/>
    </source>
</evidence>
<dbReference type="EMBL" id="JAACJJ010000056">
    <property type="protein sequence ID" value="KAF5312779.1"/>
    <property type="molecule type" value="Genomic_DNA"/>
</dbReference>
<feature type="compositionally biased region" description="Basic and acidic residues" evidence="3">
    <location>
        <begin position="58"/>
        <end position="67"/>
    </location>
</feature>